<feature type="transmembrane region" description="Helical" evidence="1">
    <location>
        <begin position="7"/>
        <end position="24"/>
    </location>
</feature>
<feature type="transmembrane region" description="Helical" evidence="1">
    <location>
        <begin position="82"/>
        <end position="102"/>
    </location>
</feature>
<dbReference type="EMBL" id="LNXU01000008">
    <property type="protein sequence ID" value="KTC75694.1"/>
    <property type="molecule type" value="Genomic_DNA"/>
</dbReference>
<protein>
    <submittedName>
        <fullName evidence="2">Uncharacterized protein</fullName>
    </submittedName>
</protein>
<evidence type="ECO:0000313" key="3">
    <source>
        <dbReference type="Proteomes" id="UP000054695"/>
    </source>
</evidence>
<keyword evidence="1" id="KW-0812">Transmembrane</keyword>
<keyword evidence="1" id="KW-1133">Transmembrane helix</keyword>
<evidence type="ECO:0000256" key="1">
    <source>
        <dbReference type="SAM" id="Phobius"/>
    </source>
</evidence>
<proteinExistence type="predicted"/>
<evidence type="ECO:0000313" key="2">
    <source>
        <dbReference type="EMBL" id="KTC75694.1"/>
    </source>
</evidence>
<gene>
    <name evidence="2" type="ORF">Lboz_0794</name>
</gene>
<accession>A0A0W0RX67</accession>
<sequence length="109" mass="13027">MLYNINFLRLYAIIFLVIYERHYFFSLCYKKGAGITTEFVPFYFNSECFYWAFFTICATYLILFFVTELGRYLSALILRKKHLGFVVNITIVIVTSYLLYLLKLFTLVT</sequence>
<name>A0A0W0RX67_LEGBO</name>
<dbReference type="Proteomes" id="UP000054695">
    <property type="component" value="Unassembled WGS sequence"/>
</dbReference>
<organism evidence="2 3">
    <name type="scientific">Legionella bozemanae</name>
    <name type="common">Fluoribacter bozemanae</name>
    <dbReference type="NCBI Taxonomy" id="447"/>
    <lineage>
        <taxon>Bacteria</taxon>
        <taxon>Pseudomonadati</taxon>
        <taxon>Pseudomonadota</taxon>
        <taxon>Gammaproteobacteria</taxon>
        <taxon>Legionellales</taxon>
        <taxon>Legionellaceae</taxon>
        <taxon>Legionella</taxon>
    </lineage>
</organism>
<keyword evidence="3" id="KW-1185">Reference proteome</keyword>
<dbReference type="AlphaFoldDB" id="A0A0W0RX67"/>
<feature type="transmembrane region" description="Helical" evidence="1">
    <location>
        <begin position="49"/>
        <end position="70"/>
    </location>
</feature>
<reference evidence="2 3" key="1">
    <citation type="submission" date="2015-11" db="EMBL/GenBank/DDBJ databases">
        <title>Genomic analysis of 38 Legionella species identifies large and diverse effector repertoires.</title>
        <authorList>
            <person name="Burstein D."/>
            <person name="Amaro F."/>
            <person name="Zusman T."/>
            <person name="Lifshitz Z."/>
            <person name="Cohen O."/>
            <person name="Gilbert J.A."/>
            <person name="Pupko T."/>
            <person name="Shuman H.A."/>
            <person name="Segal G."/>
        </authorList>
    </citation>
    <scope>NUCLEOTIDE SEQUENCE [LARGE SCALE GENOMIC DNA]</scope>
    <source>
        <strain evidence="2 3">WIGA</strain>
    </source>
</reference>
<comment type="caution">
    <text evidence="2">The sequence shown here is derived from an EMBL/GenBank/DDBJ whole genome shotgun (WGS) entry which is preliminary data.</text>
</comment>
<dbReference type="PATRIC" id="fig|447.4.peg.858"/>
<keyword evidence="1" id="KW-0472">Membrane</keyword>